<sequence>MAGKTSIYFTNNQTLLFTCMTFHPKNKNFDNYINRLCYILNCIQG</sequence>
<organism evidence="1">
    <name type="scientific">Medicago truncatula</name>
    <name type="common">Barrel medic</name>
    <name type="synonym">Medicago tribuloides</name>
    <dbReference type="NCBI Taxonomy" id="3880"/>
    <lineage>
        <taxon>Eukaryota</taxon>
        <taxon>Viridiplantae</taxon>
        <taxon>Streptophyta</taxon>
        <taxon>Embryophyta</taxon>
        <taxon>Tracheophyta</taxon>
        <taxon>Spermatophyta</taxon>
        <taxon>Magnoliopsida</taxon>
        <taxon>eudicotyledons</taxon>
        <taxon>Gunneridae</taxon>
        <taxon>Pentapetalae</taxon>
        <taxon>rosids</taxon>
        <taxon>fabids</taxon>
        <taxon>Fabales</taxon>
        <taxon>Fabaceae</taxon>
        <taxon>Papilionoideae</taxon>
        <taxon>50 kb inversion clade</taxon>
        <taxon>NPAAA clade</taxon>
        <taxon>Hologalegina</taxon>
        <taxon>IRL clade</taxon>
        <taxon>Trifolieae</taxon>
        <taxon>Medicago</taxon>
    </lineage>
</organism>
<evidence type="ECO:0000313" key="1">
    <source>
        <dbReference type="EMBL" id="AFK39525.1"/>
    </source>
</evidence>
<protein>
    <submittedName>
        <fullName evidence="1">Uncharacterized protein</fullName>
    </submittedName>
</protein>
<dbReference type="AlphaFoldDB" id="I3SGY3"/>
<proteinExistence type="evidence at transcript level"/>
<accession>I3SGY3</accession>
<name>I3SGY3_MEDTR</name>
<reference evidence="1" key="1">
    <citation type="submission" date="2012-05" db="EMBL/GenBank/DDBJ databases">
        <authorList>
            <person name="Krishnakumar V."/>
            <person name="Cheung F."/>
            <person name="Xiao Y."/>
            <person name="Chan A."/>
            <person name="Moskal W.A."/>
            <person name="Town C.D."/>
        </authorList>
    </citation>
    <scope>NUCLEOTIDE SEQUENCE</scope>
</reference>
<dbReference type="EMBL" id="BT139730">
    <property type="protein sequence ID" value="AFK39525.1"/>
    <property type="molecule type" value="mRNA"/>
</dbReference>